<keyword evidence="2" id="KW-1185">Reference proteome</keyword>
<gene>
    <name evidence="1" type="ORF">HGP29_06555</name>
</gene>
<accession>A0A7X8XV09</accession>
<dbReference type="Proteomes" id="UP000585050">
    <property type="component" value="Unassembled WGS sequence"/>
</dbReference>
<evidence type="ECO:0008006" key="3">
    <source>
        <dbReference type="Google" id="ProtNLM"/>
    </source>
</evidence>
<dbReference type="EMBL" id="JABAIL010000002">
    <property type="protein sequence ID" value="NLR90858.1"/>
    <property type="molecule type" value="Genomic_DNA"/>
</dbReference>
<reference evidence="1 2" key="1">
    <citation type="submission" date="2020-04" db="EMBL/GenBank/DDBJ databases">
        <title>Flammeovirga sp. SR4, a novel species isolated from seawater.</title>
        <authorList>
            <person name="Wang X."/>
        </authorList>
    </citation>
    <scope>NUCLEOTIDE SEQUENCE [LARGE SCALE GENOMIC DNA]</scope>
    <source>
        <strain evidence="1 2">SR4</strain>
    </source>
</reference>
<evidence type="ECO:0000313" key="1">
    <source>
        <dbReference type="EMBL" id="NLR90858.1"/>
    </source>
</evidence>
<dbReference type="RefSeq" id="WP_168881572.1">
    <property type="nucleotide sequence ID" value="NZ_JABAIL010000002.1"/>
</dbReference>
<dbReference type="PROSITE" id="PS51257">
    <property type="entry name" value="PROKAR_LIPOPROTEIN"/>
    <property type="match status" value="1"/>
</dbReference>
<protein>
    <recommendedName>
        <fullName evidence="3">Lipoprotein</fullName>
    </recommendedName>
</protein>
<sequence length="185" mass="22037">MKKLILLLSTLLTIACQPYKDVIIDPLRPKFVTYDQTRMYFQNIRASYYDIIKAEKQHPDVTIYKYDKSVSDTTKAIIQLHLLYNPTQDNVFVMLSPNPYFEGYMHYTVKWTNTETGLWDEIRYKQGGMQEQFRFATEIYNMLNQDDIAFEIRFGDKTVPFLTTMDERNAFRITMIDFYRLVGLL</sequence>
<organism evidence="1 2">
    <name type="scientific">Flammeovirga agarivorans</name>
    <dbReference type="NCBI Taxonomy" id="2726742"/>
    <lineage>
        <taxon>Bacteria</taxon>
        <taxon>Pseudomonadati</taxon>
        <taxon>Bacteroidota</taxon>
        <taxon>Cytophagia</taxon>
        <taxon>Cytophagales</taxon>
        <taxon>Flammeovirgaceae</taxon>
        <taxon>Flammeovirga</taxon>
    </lineage>
</organism>
<comment type="caution">
    <text evidence="1">The sequence shown here is derived from an EMBL/GenBank/DDBJ whole genome shotgun (WGS) entry which is preliminary data.</text>
</comment>
<name>A0A7X8XV09_9BACT</name>
<dbReference type="AlphaFoldDB" id="A0A7X8XV09"/>
<evidence type="ECO:0000313" key="2">
    <source>
        <dbReference type="Proteomes" id="UP000585050"/>
    </source>
</evidence>
<proteinExistence type="predicted"/>